<proteinExistence type="inferred from homology"/>
<evidence type="ECO:0000313" key="13">
    <source>
        <dbReference type="EMBL" id="SKC76659.1"/>
    </source>
</evidence>
<evidence type="ECO:0000256" key="1">
    <source>
        <dbReference type="ARBA" id="ARBA00008282"/>
    </source>
</evidence>
<dbReference type="GO" id="GO:0016740">
    <property type="term" value="F:transferase activity"/>
    <property type="evidence" value="ECO:0007669"/>
    <property type="project" value="UniProtKB-UniRule"/>
</dbReference>
<keyword evidence="7 11" id="KW-0274">FAD</keyword>
<dbReference type="STRING" id="428993.SAMN06296058_2693"/>
<comment type="similarity">
    <text evidence="1 11">Belongs to the ApbE family.</text>
</comment>
<dbReference type="SUPFAM" id="SSF143631">
    <property type="entry name" value="ApbE-like"/>
    <property type="match status" value="1"/>
</dbReference>
<evidence type="ECO:0000256" key="2">
    <source>
        <dbReference type="ARBA" id="ARBA00011955"/>
    </source>
</evidence>
<evidence type="ECO:0000256" key="6">
    <source>
        <dbReference type="ARBA" id="ARBA00022723"/>
    </source>
</evidence>
<evidence type="ECO:0000256" key="5">
    <source>
        <dbReference type="ARBA" id="ARBA00022679"/>
    </source>
</evidence>
<evidence type="ECO:0000256" key="9">
    <source>
        <dbReference type="ARBA" id="ARBA00031306"/>
    </source>
</evidence>
<reference evidence="13 14" key="1">
    <citation type="submission" date="2017-02" db="EMBL/GenBank/DDBJ databases">
        <authorList>
            <person name="Peterson S.W."/>
        </authorList>
    </citation>
    <scope>NUCLEOTIDE SEQUENCE [LARGE SCALE GENOMIC DNA]</scope>
    <source>
        <strain evidence="13 14">P15</strain>
    </source>
</reference>
<dbReference type="Proteomes" id="UP000190341">
    <property type="component" value="Unassembled WGS sequence"/>
</dbReference>
<dbReference type="PIRSF" id="PIRSF006268">
    <property type="entry name" value="ApbE"/>
    <property type="match status" value="1"/>
</dbReference>
<comment type="cofactor">
    <cofactor evidence="12">
        <name>Mg(2+)</name>
        <dbReference type="ChEBI" id="CHEBI:18420"/>
    </cofactor>
    <cofactor evidence="12">
        <name>Mn(2+)</name>
        <dbReference type="ChEBI" id="CHEBI:29035"/>
    </cofactor>
    <text evidence="12">Magnesium. Can also use manganese.</text>
</comment>
<evidence type="ECO:0000256" key="10">
    <source>
        <dbReference type="ARBA" id="ARBA00048540"/>
    </source>
</evidence>
<dbReference type="EMBL" id="FUZV01000002">
    <property type="protein sequence ID" value="SKC76659.1"/>
    <property type="molecule type" value="Genomic_DNA"/>
</dbReference>
<evidence type="ECO:0000256" key="4">
    <source>
        <dbReference type="ARBA" id="ARBA00022630"/>
    </source>
</evidence>
<dbReference type="PANTHER" id="PTHR30040:SF2">
    <property type="entry name" value="FAD:PROTEIN FMN TRANSFERASE"/>
    <property type="match status" value="1"/>
</dbReference>
<keyword evidence="13" id="KW-0449">Lipoprotein</keyword>
<organism evidence="13 14">
    <name type="scientific">Pseudoxanthomonas indica</name>
    <dbReference type="NCBI Taxonomy" id="428993"/>
    <lineage>
        <taxon>Bacteria</taxon>
        <taxon>Pseudomonadati</taxon>
        <taxon>Pseudomonadota</taxon>
        <taxon>Gammaproteobacteria</taxon>
        <taxon>Lysobacterales</taxon>
        <taxon>Lysobacteraceae</taxon>
        <taxon>Pseudoxanthomonas</taxon>
    </lineage>
</organism>
<keyword evidence="14" id="KW-1185">Reference proteome</keyword>
<dbReference type="EC" id="2.7.1.180" evidence="2 11"/>
<evidence type="ECO:0000256" key="3">
    <source>
        <dbReference type="ARBA" id="ARBA00016337"/>
    </source>
</evidence>
<dbReference type="PANTHER" id="PTHR30040">
    <property type="entry name" value="THIAMINE BIOSYNTHESIS LIPOPROTEIN APBE"/>
    <property type="match status" value="1"/>
</dbReference>
<dbReference type="InterPro" id="IPR024932">
    <property type="entry name" value="ApbE"/>
</dbReference>
<feature type="binding site" evidence="12">
    <location>
        <position position="282"/>
    </location>
    <ligand>
        <name>Mg(2+)</name>
        <dbReference type="ChEBI" id="CHEBI:18420"/>
    </ligand>
</feature>
<gene>
    <name evidence="13" type="ORF">SAMN06296058_2693</name>
</gene>
<name>A0A1T5LM91_9GAMM</name>
<dbReference type="Pfam" id="PF02424">
    <property type="entry name" value="ApbE"/>
    <property type="match status" value="1"/>
</dbReference>
<keyword evidence="4 11" id="KW-0285">Flavoprotein</keyword>
<dbReference type="RefSeq" id="WP_079725022.1">
    <property type="nucleotide sequence ID" value="NZ_BMCL01000001.1"/>
</dbReference>
<evidence type="ECO:0000256" key="8">
    <source>
        <dbReference type="ARBA" id="ARBA00022842"/>
    </source>
</evidence>
<evidence type="ECO:0000256" key="7">
    <source>
        <dbReference type="ARBA" id="ARBA00022827"/>
    </source>
</evidence>
<sequence length="327" mass="34929">MPQTVMLPPAHTVHALGGDTMGTTWSVQVVAGRDRDLHALHHRVQAVLDRVVAQMSTWEPDSDISRFNRAEAGHWQAIPGEFLQVLRTALGIAEASGGAFDPTIGGLVGLWGFGAQAQPRGNTDDLQQRRLAANAGWDRVQLDVPGSRVLQTGGLILDLSAIAKGYAVDAVAEALRRDGIGAALIEVGGELFGYGRKPDGTPWRVLMESTPEEEQAAQLEPRVVELDGKAVATSGDRWHAYEHQGERISHTLDPRSARPVAQSSAGVTVLAASAMEADAWATAMTVLGAEQGLILAERLSLAVRFVDRTPQGLQERSSSALSAMWST</sequence>
<keyword evidence="8 11" id="KW-0460">Magnesium</keyword>
<comment type="catalytic activity">
    <reaction evidence="10 11">
        <text>L-threonyl-[protein] + FAD = FMN-L-threonyl-[protein] + AMP + H(+)</text>
        <dbReference type="Rhea" id="RHEA:36847"/>
        <dbReference type="Rhea" id="RHEA-COMP:11060"/>
        <dbReference type="Rhea" id="RHEA-COMP:11061"/>
        <dbReference type="ChEBI" id="CHEBI:15378"/>
        <dbReference type="ChEBI" id="CHEBI:30013"/>
        <dbReference type="ChEBI" id="CHEBI:57692"/>
        <dbReference type="ChEBI" id="CHEBI:74257"/>
        <dbReference type="ChEBI" id="CHEBI:456215"/>
        <dbReference type="EC" id="2.7.1.180"/>
    </reaction>
</comment>
<evidence type="ECO:0000256" key="11">
    <source>
        <dbReference type="PIRNR" id="PIRNR006268"/>
    </source>
</evidence>
<dbReference type="InterPro" id="IPR003374">
    <property type="entry name" value="ApbE-like_sf"/>
</dbReference>
<dbReference type="GO" id="GO:0046872">
    <property type="term" value="F:metal ion binding"/>
    <property type="evidence" value="ECO:0007669"/>
    <property type="project" value="UniProtKB-UniRule"/>
</dbReference>
<protein>
    <recommendedName>
        <fullName evidence="3 11">FAD:protein FMN transferase</fullName>
        <ecNumber evidence="2 11">2.7.1.180</ecNumber>
    </recommendedName>
    <alternativeName>
        <fullName evidence="9 11">Flavin transferase</fullName>
    </alternativeName>
</protein>
<feature type="binding site" evidence="12">
    <location>
        <position position="278"/>
    </location>
    <ligand>
        <name>Mg(2+)</name>
        <dbReference type="ChEBI" id="CHEBI:18420"/>
    </ligand>
</feature>
<feature type="binding site" evidence="12">
    <location>
        <position position="161"/>
    </location>
    <ligand>
        <name>Mg(2+)</name>
        <dbReference type="ChEBI" id="CHEBI:18420"/>
    </ligand>
</feature>
<dbReference type="AlphaFoldDB" id="A0A1T5LM91"/>
<keyword evidence="5 11" id="KW-0808">Transferase</keyword>
<evidence type="ECO:0000256" key="12">
    <source>
        <dbReference type="PIRSR" id="PIRSR006268-2"/>
    </source>
</evidence>
<keyword evidence="6 11" id="KW-0479">Metal-binding</keyword>
<accession>A0A1T5LM91</accession>
<evidence type="ECO:0000313" key="14">
    <source>
        <dbReference type="Proteomes" id="UP000190341"/>
    </source>
</evidence>
<dbReference type="Gene3D" id="3.10.520.10">
    <property type="entry name" value="ApbE-like domains"/>
    <property type="match status" value="1"/>
</dbReference>